<gene>
    <name evidence="17" type="primary">LOC108674804</name>
</gene>
<dbReference type="GO" id="GO:0000139">
    <property type="term" value="C:Golgi membrane"/>
    <property type="evidence" value="ECO:0007669"/>
    <property type="project" value="UniProtKB-SubCell"/>
</dbReference>
<evidence type="ECO:0000256" key="4">
    <source>
        <dbReference type="ARBA" id="ARBA00006492"/>
    </source>
</evidence>
<evidence type="ECO:0000256" key="2">
    <source>
        <dbReference type="ARBA" id="ARBA00004323"/>
    </source>
</evidence>
<organism evidence="16 17">
    <name type="scientific">Hyalella azteca</name>
    <name type="common">Amphipod</name>
    <dbReference type="NCBI Taxonomy" id="294128"/>
    <lineage>
        <taxon>Eukaryota</taxon>
        <taxon>Metazoa</taxon>
        <taxon>Ecdysozoa</taxon>
        <taxon>Arthropoda</taxon>
        <taxon>Crustacea</taxon>
        <taxon>Multicrustacea</taxon>
        <taxon>Malacostraca</taxon>
        <taxon>Eumalacostraca</taxon>
        <taxon>Peracarida</taxon>
        <taxon>Amphipoda</taxon>
        <taxon>Senticaudata</taxon>
        <taxon>Talitrida</taxon>
        <taxon>Talitroidea</taxon>
        <taxon>Hyalellidae</taxon>
        <taxon>Hyalella</taxon>
    </lineage>
</organism>
<keyword evidence="7" id="KW-0812">Transmembrane</keyword>
<dbReference type="InterPro" id="IPR039477">
    <property type="entry name" value="ILEI/PANDER_dom"/>
</dbReference>
<dbReference type="InterPro" id="IPR052463">
    <property type="entry name" value="O-linked_mannose_GnT"/>
</dbReference>
<comment type="subcellular location">
    <subcellularLocation>
        <location evidence="2">Golgi apparatus membrane</location>
        <topology evidence="2">Single-pass type II membrane protein</topology>
    </subcellularLocation>
</comment>
<dbReference type="Gene3D" id="3.90.550.10">
    <property type="entry name" value="Spore Coat Polysaccharide Biosynthesis Protein SpsA, Chain A"/>
    <property type="match status" value="1"/>
</dbReference>
<feature type="domain" description="ILEI/PANDER" evidence="15">
    <location>
        <begin position="407"/>
        <end position="487"/>
    </location>
</feature>
<evidence type="ECO:0000313" key="17">
    <source>
        <dbReference type="RefSeq" id="XP_018018262.2"/>
    </source>
</evidence>
<keyword evidence="13" id="KW-0464">Manganese</keyword>
<feature type="compositionally biased region" description="Polar residues" evidence="14">
    <location>
        <begin position="42"/>
        <end position="54"/>
    </location>
</feature>
<dbReference type="Pfam" id="PF03071">
    <property type="entry name" value="GNT-I"/>
    <property type="match status" value="1"/>
</dbReference>
<dbReference type="AlphaFoldDB" id="A0A8B7NWZ3"/>
<dbReference type="GeneID" id="108674804"/>
<evidence type="ECO:0000256" key="14">
    <source>
        <dbReference type="SAM" id="MobiDB-lite"/>
    </source>
</evidence>
<evidence type="ECO:0000256" key="9">
    <source>
        <dbReference type="ARBA" id="ARBA00022968"/>
    </source>
</evidence>
<sequence length="1005" mass="112582">MNLYITSICLTLVIGSCHHVRSLNHGIKLHEEHGDELKKESSTQAVTDGDQVSTPDGFEMMRVPPHDLEFIQHHTNTTVVQPLNSTTASVAVLHRMASAGATATAKTAELIQKIHQPQLLLKARNSSRATDSTNDGVYLPSSEDPKFALQNQTQQFHVISQNTPEKTEDFQNDFNKNGGFKKNFASNLDHKVKYDSHSNKFSHQHDQSRKAPIAGKYFPKSHKEIQNFFITKETDSNLSGALHLNDAKGSKVDEFEQNSDKILHQHFGSEVESEVRVENSDKILHQHFGSEVESEVRVENSDKILHPHFNKSTVDVAHETTKTLKENRRLAAATQAFAQTKRHRSAGPEREYLAVGRLNKPAAGKISLYAYTSRNGAVVEVNGQEVYRSWNRTMRWSAVNLRRQHAGVHVIALNAQTGAVMRTANYTTWEPASAAELVTEIKSIKDGRILVLVGAPDFVKELSEAATSLILQLGSQFVGSLVLYEPFILVVKTRASASRIPPSVILEAVCTKYDQPSTAQIAQGYEWDGPPLVVDTVITLSVEERCGAGSALTGDHAEFCEKYEGFGDFCACNATIEALVPRALPLNSSLPVIAVALVGALRLPQVLQQIRVVRRHPAGQQVPMVMCLDGPRDAAQHLARLLNISVTVADQNTVKRGTLSRINVMIQFSVTQVFRLFQHAEFAVILEDDVQLSPDIMSYFQQTAPLLSDRDELLLCVNAYNTHSYPETAHNLSRLVRHGGTFAYGWMITRVVGKELEEIDFWPAEYFISDWDFFYRGNVMGHRHILAPEVPRSRHQGAGGVHISGIVQEQYYNRRSFNADVSYVKLDVASASRRRYTLHHLREVRRALQLQLHQQHPCTPGLLDQFPANASLVAFLDIPSEDDPYRAFEVTMKCLGGNDHGNQENLAMMYLIHPGGRPLYLVGCPNSPFCVHNENVTSVFRPTVAEILEAEKSYYARKPLVSKISYREHTDDPYKEFILDNGYEQNYNVYFKHPMTIPEDVTEPT</sequence>
<evidence type="ECO:0000256" key="8">
    <source>
        <dbReference type="ARBA" id="ARBA00022723"/>
    </source>
</evidence>
<name>A0A8B7NWZ3_HYAAZ</name>
<evidence type="ECO:0000256" key="11">
    <source>
        <dbReference type="ARBA" id="ARBA00023034"/>
    </source>
</evidence>
<comment type="cofactor">
    <cofactor evidence="1">
        <name>Mn(2+)</name>
        <dbReference type="ChEBI" id="CHEBI:29035"/>
    </cofactor>
</comment>
<dbReference type="GO" id="GO:0046872">
    <property type="term" value="F:metal ion binding"/>
    <property type="evidence" value="ECO:0007669"/>
    <property type="project" value="UniProtKB-KW"/>
</dbReference>
<comment type="pathway">
    <text evidence="3">Protein modification; protein glycosylation.</text>
</comment>
<evidence type="ECO:0000256" key="13">
    <source>
        <dbReference type="ARBA" id="ARBA00023211"/>
    </source>
</evidence>
<evidence type="ECO:0000256" key="3">
    <source>
        <dbReference type="ARBA" id="ARBA00004922"/>
    </source>
</evidence>
<reference evidence="17" key="1">
    <citation type="submission" date="2025-08" db="UniProtKB">
        <authorList>
            <consortium name="RefSeq"/>
        </authorList>
    </citation>
    <scope>IDENTIFICATION</scope>
    <source>
        <tissue evidence="17">Whole organism</tissue>
    </source>
</reference>
<accession>A0A8B7NWZ3</accession>
<dbReference type="PANTHER" id="PTHR46396">
    <property type="entry name" value="PROTEIN O-LINKED-MANNOSE BETA-1,2-N-ACETYLGLUCOSAMINYLTRANSFERASE 1"/>
    <property type="match status" value="1"/>
</dbReference>
<evidence type="ECO:0000313" key="16">
    <source>
        <dbReference type="Proteomes" id="UP000694843"/>
    </source>
</evidence>
<proteinExistence type="inferred from homology"/>
<evidence type="ECO:0000256" key="10">
    <source>
        <dbReference type="ARBA" id="ARBA00022989"/>
    </source>
</evidence>
<dbReference type="OrthoDB" id="6355844at2759"/>
<dbReference type="RefSeq" id="XP_018018262.2">
    <property type="nucleotide sequence ID" value="XM_018162773.2"/>
</dbReference>
<protein>
    <submittedName>
        <fullName evidence="17">Protein O-linked-mannose beta-1,2-N-acetylglucosaminyltransferase 1</fullName>
    </submittedName>
</protein>
<dbReference type="Pfam" id="PF15711">
    <property type="entry name" value="ILEI"/>
    <property type="match status" value="1"/>
</dbReference>
<feature type="region of interest" description="Disordered" evidence="14">
    <location>
        <begin position="35"/>
        <end position="55"/>
    </location>
</feature>
<evidence type="ECO:0000256" key="12">
    <source>
        <dbReference type="ARBA" id="ARBA00023136"/>
    </source>
</evidence>
<evidence type="ECO:0000256" key="1">
    <source>
        <dbReference type="ARBA" id="ARBA00001936"/>
    </source>
</evidence>
<keyword evidence="5" id="KW-0328">Glycosyltransferase</keyword>
<keyword evidence="16" id="KW-1185">Reference proteome</keyword>
<dbReference type="GO" id="GO:0047223">
    <property type="term" value="F:beta-1,3-galactosyl-O-glycosyl-glycoprotein beta-1,3-N-acetylglucosaminyltransferase activity"/>
    <property type="evidence" value="ECO:0007669"/>
    <property type="project" value="TreeGrafter"/>
</dbReference>
<dbReference type="UniPathway" id="UPA00378"/>
<keyword evidence="6" id="KW-0808">Transferase</keyword>
<dbReference type="InterPro" id="IPR004139">
    <property type="entry name" value="Glyco_trans_13"/>
</dbReference>
<keyword evidence="12" id="KW-0472">Membrane</keyword>
<keyword evidence="8" id="KW-0479">Metal-binding</keyword>
<keyword evidence="9" id="KW-0735">Signal-anchor</keyword>
<dbReference type="PANTHER" id="PTHR46396:SF2">
    <property type="entry name" value="ILEI_PANDER DOMAIN-CONTAINING PROTEIN"/>
    <property type="match status" value="1"/>
</dbReference>
<keyword evidence="11" id="KW-0333">Golgi apparatus</keyword>
<dbReference type="InterPro" id="IPR029044">
    <property type="entry name" value="Nucleotide-diphossugar_trans"/>
</dbReference>
<evidence type="ECO:0000256" key="6">
    <source>
        <dbReference type="ARBA" id="ARBA00022679"/>
    </source>
</evidence>
<dbReference type="GO" id="GO:0016266">
    <property type="term" value="P:protein O-linked glycosylation via N-acetyl-galactosamine"/>
    <property type="evidence" value="ECO:0007669"/>
    <property type="project" value="TreeGrafter"/>
</dbReference>
<keyword evidence="10" id="KW-1133">Transmembrane helix</keyword>
<dbReference type="KEGG" id="hazt:108674804"/>
<evidence type="ECO:0000256" key="7">
    <source>
        <dbReference type="ARBA" id="ARBA00022692"/>
    </source>
</evidence>
<evidence type="ECO:0000256" key="5">
    <source>
        <dbReference type="ARBA" id="ARBA00022676"/>
    </source>
</evidence>
<comment type="similarity">
    <text evidence="4">Belongs to the glycosyltransferase 13 family.</text>
</comment>
<evidence type="ECO:0000259" key="15">
    <source>
        <dbReference type="Pfam" id="PF15711"/>
    </source>
</evidence>
<dbReference type="SUPFAM" id="SSF53448">
    <property type="entry name" value="Nucleotide-diphospho-sugar transferases"/>
    <property type="match status" value="1"/>
</dbReference>
<dbReference type="Proteomes" id="UP000694843">
    <property type="component" value="Unplaced"/>
</dbReference>